<dbReference type="SUPFAM" id="SSF82649">
    <property type="entry name" value="SufE/NifU"/>
    <property type="match status" value="1"/>
</dbReference>
<proteinExistence type="predicted"/>
<dbReference type="GO" id="GO:0016226">
    <property type="term" value="P:iron-sulfur cluster assembly"/>
    <property type="evidence" value="ECO:0007669"/>
    <property type="project" value="InterPro"/>
</dbReference>
<dbReference type="InterPro" id="IPR001075">
    <property type="entry name" value="NIF_FeS_clus_asmbl_NifU_C"/>
</dbReference>
<dbReference type="InterPro" id="IPR002871">
    <property type="entry name" value="NIF_FeS_clus_asmbl_NifU_N"/>
</dbReference>
<dbReference type="Proteomes" id="UP000241010">
    <property type="component" value="Unassembled WGS sequence"/>
</dbReference>
<dbReference type="GO" id="GO:0051536">
    <property type="term" value="F:iron-sulfur cluster binding"/>
    <property type="evidence" value="ECO:0007669"/>
    <property type="project" value="InterPro"/>
</dbReference>
<organism evidence="5 6">
    <name type="scientific">Cereibacter changlensis JA139</name>
    <dbReference type="NCBI Taxonomy" id="1188249"/>
    <lineage>
        <taxon>Bacteria</taxon>
        <taxon>Pseudomonadati</taxon>
        <taxon>Pseudomonadota</taxon>
        <taxon>Alphaproteobacteria</taxon>
        <taxon>Rhodobacterales</taxon>
        <taxon>Paracoccaceae</taxon>
        <taxon>Cereibacter</taxon>
    </lineage>
</organism>
<comment type="caution">
    <text evidence="5">The sequence shown here is derived from an EMBL/GenBank/DDBJ whole genome shotgun (WGS) entry which is preliminary data.</text>
</comment>
<keyword evidence="2" id="KW-0535">Nitrogen fixation</keyword>
<accession>A0A2T4JYY8</accession>
<dbReference type="PANTHER" id="PTHR10093">
    <property type="entry name" value="IRON-SULFUR CLUSTER ASSEMBLY ENZYME NIFU HOMOLOG"/>
    <property type="match status" value="1"/>
</dbReference>
<dbReference type="RefSeq" id="WP_107662501.1">
    <property type="nucleotide sequence ID" value="NZ_PZKG01000009.1"/>
</dbReference>
<dbReference type="Pfam" id="PF01106">
    <property type="entry name" value="NifU"/>
    <property type="match status" value="1"/>
</dbReference>
<evidence type="ECO:0000313" key="6">
    <source>
        <dbReference type="Proteomes" id="UP000241010"/>
    </source>
</evidence>
<evidence type="ECO:0000259" key="3">
    <source>
        <dbReference type="Pfam" id="PF01106"/>
    </source>
</evidence>
<dbReference type="InterPro" id="IPR034904">
    <property type="entry name" value="FSCA_dom_sf"/>
</dbReference>
<dbReference type="Gene3D" id="3.90.1010.10">
    <property type="match status" value="1"/>
</dbReference>
<evidence type="ECO:0000256" key="2">
    <source>
        <dbReference type="ARBA" id="ARBA00023231"/>
    </source>
</evidence>
<evidence type="ECO:0000256" key="1">
    <source>
        <dbReference type="ARBA" id="ARBA00015278"/>
    </source>
</evidence>
<protein>
    <recommendedName>
        <fullName evidence="1">Nitrogen fixation protein NifU</fullName>
    </recommendedName>
</protein>
<dbReference type="SUPFAM" id="SSF117916">
    <property type="entry name" value="Fe-S cluster assembly (FSCA) domain-like"/>
    <property type="match status" value="1"/>
</dbReference>
<keyword evidence="6" id="KW-1185">Reference proteome</keyword>
<feature type="domain" description="NIF system FeS cluster assembly NifU C-terminal" evidence="3">
    <location>
        <begin position="164"/>
        <end position="228"/>
    </location>
</feature>
<dbReference type="EMBL" id="PZKG01000009">
    <property type="protein sequence ID" value="PTE23131.1"/>
    <property type="molecule type" value="Genomic_DNA"/>
</dbReference>
<feature type="domain" description="NIF system FeS cluster assembly NifU N-terminal" evidence="4">
    <location>
        <begin position="4"/>
        <end position="120"/>
    </location>
</feature>
<dbReference type="OrthoDB" id="9808097at2"/>
<name>A0A2T4JYY8_9RHOB</name>
<reference evidence="5 6" key="1">
    <citation type="submission" date="2018-03" db="EMBL/GenBank/DDBJ databases">
        <title>Cereibacter changlensis.</title>
        <authorList>
            <person name="Meyer T.E."/>
            <person name="Miller S."/>
            <person name="Lodha T."/>
            <person name="Gandham S."/>
            <person name="Chintalapati S."/>
            <person name="Chintalapati V.R."/>
        </authorList>
    </citation>
    <scope>NUCLEOTIDE SEQUENCE [LARGE SCALE GENOMIC DNA]</scope>
    <source>
        <strain evidence="5 6">JA139</strain>
    </source>
</reference>
<dbReference type="Pfam" id="PF01592">
    <property type="entry name" value="NifU_N"/>
    <property type="match status" value="1"/>
</dbReference>
<sequence>MLDYTDQLRDHFFNPRNAGVLEAANAVGEAGSLAEGNAIRLMLRIDAATRIIEAARFQAFGGPAIAACSVLTELVEGRTVNAALRLTGADIDAALGGLGERRHCADLGQQALQAALAQFLGVDPPAPKPVVPAAEVKILAPKHESRPKVAREVPLSPAEEAEVIASVIEAVRPNLRADGGDVTLLCVEGSIVRVHLTGNCSGCQLAALTLGGLQKRLADALGRPIRVVPGAAAPLVRIAGVGR</sequence>
<dbReference type="AlphaFoldDB" id="A0A2T4JYY8"/>
<dbReference type="GO" id="GO:0005506">
    <property type="term" value="F:iron ion binding"/>
    <property type="evidence" value="ECO:0007669"/>
    <property type="project" value="InterPro"/>
</dbReference>
<gene>
    <name evidence="5" type="ORF">C5F48_03405</name>
</gene>
<dbReference type="Gene3D" id="3.30.300.130">
    <property type="entry name" value="Fe-S cluster assembly (FSCA)"/>
    <property type="match status" value="1"/>
</dbReference>
<evidence type="ECO:0000313" key="5">
    <source>
        <dbReference type="EMBL" id="PTE23131.1"/>
    </source>
</evidence>
<evidence type="ECO:0000259" key="4">
    <source>
        <dbReference type="Pfam" id="PF01592"/>
    </source>
</evidence>
<dbReference type="CDD" id="cd06664">
    <property type="entry name" value="IscU_like"/>
    <property type="match status" value="1"/>
</dbReference>